<comment type="subcellular location">
    <subcellularLocation>
        <location evidence="1 7">Cell membrane</location>
        <topology evidence="1 7">Multi-pass membrane protein</topology>
    </subcellularLocation>
</comment>
<dbReference type="InterPro" id="IPR035906">
    <property type="entry name" value="MetI-like_sf"/>
</dbReference>
<reference evidence="9 10" key="1">
    <citation type="submission" date="2018-08" db="EMBL/GenBank/DDBJ databases">
        <title>Flavobacterium tibetense sp. nov., isolated from a wetland YonghuCo on Tibetan Plateau.</title>
        <authorList>
            <person name="Phurbu D."/>
            <person name="Lu H."/>
            <person name="Xing P."/>
        </authorList>
    </citation>
    <scope>NUCLEOTIDE SEQUENCE [LARGE SCALE GENOMIC DNA]</scope>
    <source>
        <strain evidence="9 10">DJC</strain>
    </source>
</reference>
<dbReference type="SUPFAM" id="SSF161098">
    <property type="entry name" value="MetI-like"/>
    <property type="match status" value="1"/>
</dbReference>
<evidence type="ECO:0000259" key="8">
    <source>
        <dbReference type="PROSITE" id="PS50928"/>
    </source>
</evidence>
<keyword evidence="4 7" id="KW-0812">Transmembrane</keyword>
<dbReference type="Pfam" id="PF00528">
    <property type="entry name" value="BPD_transp_1"/>
    <property type="match status" value="1"/>
</dbReference>
<gene>
    <name evidence="9" type="ORF">D1012_14580</name>
</gene>
<keyword evidence="2 7" id="KW-0813">Transport</keyword>
<dbReference type="PANTHER" id="PTHR43163">
    <property type="entry name" value="DIPEPTIDE TRANSPORT SYSTEM PERMEASE PROTEIN DPPB-RELATED"/>
    <property type="match status" value="1"/>
</dbReference>
<evidence type="ECO:0000256" key="3">
    <source>
        <dbReference type="ARBA" id="ARBA00022475"/>
    </source>
</evidence>
<dbReference type="AlphaFoldDB" id="A0A411Z025"/>
<evidence type="ECO:0000256" key="6">
    <source>
        <dbReference type="ARBA" id="ARBA00023136"/>
    </source>
</evidence>
<comment type="similarity">
    <text evidence="7">Belongs to the binding-protein-dependent transport system permease family.</text>
</comment>
<evidence type="ECO:0000256" key="7">
    <source>
        <dbReference type="RuleBase" id="RU363032"/>
    </source>
</evidence>
<feature type="transmembrane region" description="Helical" evidence="7">
    <location>
        <begin position="121"/>
        <end position="142"/>
    </location>
</feature>
<comment type="caution">
    <text evidence="9">The sequence shown here is derived from an EMBL/GenBank/DDBJ whole genome shotgun (WGS) entry which is preliminary data.</text>
</comment>
<accession>A0A411Z025</accession>
<keyword evidence="5 7" id="KW-1133">Transmembrane helix</keyword>
<keyword evidence="6 7" id="KW-0472">Membrane</keyword>
<feature type="transmembrane region" description="Helical" evidence="7">
    <location>
        <begin position="21"/>
        <end position="46"/>
    </location>
</feature>
<protein>
    <submittedName>
        <fullName evidence="9">ABC transporter permease</fullName>
    </submittedName>
</protein>
<keyword evidence="10" id="KW-1185">Reference proteome</keyword>
<dbReference type="RefSeq" id="WP_118153629.1">
    <property type="nucleotide sequence ID" value="NZ_QWEY01000008.1"/>
</dbReference>
<evidence type="ECO:0000256" key="4">
    <source>
        <dbReference type="ARBA" id="ARBA00022692"/>
    </source>
</evidence>
<organism evidence="9 10">
    <name type="scientific">Pseudotabrizicola alkalilacus</name>
    <dbReference type="NCBI Taxonomy" id="2305252"/>
    <lineage>
        <taxon>Bacteria</taxon>
        <taxon>Pseudomonadati</taxon>
        <taxon>Pseudomonadota</taxon>
        <taxon>Alphaproteobacteria</taxon>
        <taxon>Rhodobacterales</taxon>
        <taxon>Paracoccaceae</taxon>
        <taxon>Pseudotabrizicola</taxon>
    </lineage>
</organism>
<evidence type="ECO:0000313" key="9">
    <source>
        <dbReference type="EMBL" id="RGP36421.1"/>
    </source>
</evidence>
<dbReference type="PANTHER" id="PTHR43163:SF8">
    <property type="entry name" value="D,D-DIPEPTIDE TRANSPORT SYSTEM PERMEASE PROTEIN DDPB-RELATED"/>
    <property type="match status" value="1"/>
</dbReference>
<dbReference type="InterPro" id="IPR045621">
    <property type="entry name" value="BPD_transp_1_N"/>
</dbReference>
<keyword evidence="3" id="KW-1003">Cell membrane</keyword>
<sequence length="358" mass="38639">MTASPDTPAPPPGSLSGLPRVLRLIGGTSLSLAITILGLLLVTFIIGRVVPIDPVLAIVGERATTAQYEATRLALGLDEPMWKQFAIYVGNAVQGDLGQSLRTKREVSADIIRYFPATLELATLATLFGVLVGVPAGVLAATRPGTWVDQVVRIVGLMGYSMPVFWLGLLALLVFYGILGWVGGPGRLDAGFSMMFELDVQQRTGMILIDTALAGEWAMFRNAISHIILPSAVLGYTSMAYISRMTRSFMMNELGQEYITTARVKGMPEWRVVWVHALKNVMVPLITVIALSYAYLLEGSVLTETIFAWPGLGSYITDALFAADMPAVLGGTVVVGVVFVTLNMASDLLYRLVDPRAR</sequence>
<proteinExistence type="inferred from homology"/>
<dbReference type="EMBL" id="QWEY01000008">
    <property type="protein sequence ID" value="RGP36421.1"/>
    <property type="molecule type" value="Genomic_DNA"/>
</dbReference>
<evidence type="ECO:0000256" key="5">
    <source>
        <dbReference type="ARBA" id="ARBA00022989"/>
    </source>
</evidence>
<evidence type="ECO:0000313" key="10">
    <source>
        <dbReference type="Proteomes" id="UP000284547"/>
    </source>
</evidence>
<dbReference type="Pfam" id="PF19300">
    <property type="entry name" value="BPD_transp_1_N"/>
    <property type="match status" value="1"/>
</dbReference>
<dbReference type="InterPro" id="IPR000515">
    <property type="entry name" value="MetI-like"/>
</dbReference>
<feature type="transmembrane region" description="Helical" evidence="7">
    <location>
        <begin position="273"/>
        <end position="296"/>
    </location>
</feature>
<evidence type="ECO:0000256" key="1">
    <source>
        <dbReference type="ARBA" id="ARBA00004651"/>
    </source>
</evidence>
<feature type="domain" description="ABC transmembrane type-1" evidence="8">
    <location>
        <begin position="115"/>
        <end position="350"/>
    </location>
</feature>
<dbReference type="PROSITE" id="PS50928">
    <property type="entry name" value="ABC_TM1"/>
    <property type="match status" value="1"/>
</dbReference>
<name>A0A411Z025_9RHOB</name>
<dbReference type="OrthoDB" id="9807402at2"/>
<dbReference type="Gene3D" id="1.10.3720.10">
    <property type="entry name" value="MetI-like"/>
    <property type="match status" value="1"/>
</dbReference>
<dbReference type="CDD" id="cd06261">
    <property type="entry name" value="TM_PBP2"/>
    <property type="match status" value="1"/>
</dbReference>
<dbReference type="GO" id="GO:0005886">
    <property type="term" value="C:plasma membrane"/>
    <property type="evidence" value="ECO:0007669"/>
    <property type="project" value="UniProtKB-SubCell"/>
</dbReference>
<feature type="transmembrane region" description="Helical" evidence="7">
    <location>
        <begin position="223"/>
        <end position="242"/>
    </location>
</feature>
<feature type="transmembrane region" description="Helical" evidence="7">
    <location>
        <begin position="327"/>
        <end position="350"/>
    </location>
</feature>
<evidence type="ECO:0000256" key="2">
    <source>
        <dbReference type="ARBA" id="ARBA00022448"/>
    </source>
</evidence>
<dbReference type="Proteomes" id="UP000284547">
    <property type="component" value="Unassembled WGS sequence"/>
</dbReference>
<dbReference type="GO" id="GO:0071916">
    <property type="term" value="F:dipeptide transmembrane transporter activity"/>
    <property type="evidence" value="ECO:0007669"/>
    <property type="project" value="TreeGrafter"/>
</dbReference>
<feature type="transmembrane region" description="Helical" evidence="7">
    <location>
        <begin position="154"/>
        <end position="179"/>
    </location>
</feature>